<gene>
    <name evidence="2" type="ORF">ABK905_21070</name>
</gene>
<dbReference type="AlphaFoldDB" id="A0AAU7Q7G3"/>
<accession>A0AAU7Q7G3</accession>
<dbReference type="GO" id="GO:0005886">
    <property type="term" value="C:plasma membrane"/>
    <property type="evidence" value="ECO:0007669"/>
    <property type="project" value="TreeGrafter"/>
</dbReference>
<evidence type="ECO:0000313" key="2">
    <source>
        <dbReference type="EMBL" id="XBS68989.1"/>
    </source>
</evidence>
<dbReference type="PANTHER" id="PTHR30336:SF20">
    <property type="entry name" value="DUF218 DOMAIN-CONTAINING PROTEIN"/>
    <property type="match status" value="1"/>
</dbReference>
<reference evidence="2" key="1">
    <citation type="submission" date="2024-06" db="EMBL/GenBank/DDBJ databases">
        <authorList>
            <person name="Coelho C."/>
            <person name="Bento M."/>
            <person name="Garcia E."/>
            <person name="Camelo A."/>
            <person name="Brandao I."/>
            <person name="Espirito Santo C."/>
            <person name="Trovao J."/>
            <person name="Verissimo A."/>
            <person name="Costa J."/>
            <person name="Tiago I."/>
        </authorList>
    </citation>
    <scope>NUCLEOTIDE SEQUENCE</scope>
    <source>
        <strain evidence="2">KWT182</strain>
    </source>
</reference>
<dbReference type="CDD" id="cd06259">
    <property type="entry name" value="YdcF-like"/>
    <property type="match status" value="1"/>
</dbReference>
<organism evidence="2">
    <name type="scientific">Acerihabitans sp. KWT182</name>
    <dbReference type="NCBI Taxonomy" id="3157919"/>
    <lineage>
        <taxon>Bacteria</taxon>
        <taxon>Pseudomonadati</taxon>
        <taxon>Pseudomonadota</taxon>
        <taxon>Gammaproteobacteria</taxon>
        <taxon>Enterobacterales</taxon>
        <taxon>Pectobacteriaceae</taxon>
        <taxon>Acerihabitans</taxon>
    </lineage>
</organism>
<proteinExistence type="predicted"/>
<dbReference type="Gene3D" id="1.10.3620.10">
    <property type="entry name" value="YdcF like domain"/>
    <property type="match status" value="1"/>
</dbReference>
<dbReference type="InterPro" id="IPR014729">
    <property type="entry name" value="Rossmann-like_a/b/a_fold"/>
</dbReference>
<dbReference type="InterPro" id="IPR051599">
    <property type="entry name" value="Cell_Envelope_Assoc"/>
</dbReference>
<dbReference type="Gene3D" id="3.40.50.620">
    <property type="entry name" value="HUPs"/>
    <property type="match status" value="1"/>
</dbReference>
<dbReference type="PANTHER" id="PTHR30336">
    <property type="entry name" value="INNER MEMBRANE PROTEIN, PROBABLE PERMEASE"/>
    <property type="match status" value="1"/>
</dbReference>
<dbReference type="EMBL" id="CP157947">
    <property type="protein sequence ID" value="XBS68989.1"/>
    <property type="molecule type" value="Genomic_DNA"/>
</dbReference>
<sequence length="326" mass="35399">MNRGYCFYSTPFFYCVVLFRRWRRAAMMVYDGRLGTLYLPAATLIVPAAVRKPPGIHLSKGVAMFSASQAADINQLATFLSCDQTGAATPRQLADAGKADLLVLLGNAVLTTAERAFRAMSLGVAPKMLIAGGKGHATDLLYQAVARHPVYYGVATAGRSEAEILKDIGKNYFGLPDAMILLENQSVNCGDNALRARQVLTAAGERPRTLILTQDPLMQRRADASFRLVWQDSPDVRFINWPTLVPGVVVQGDRAVWSDGDCANAWPLARFASLLLGEIPRLRDAPGGYGPSGAGFIAHVDIPPHIEAAYARLVPALKREYGDRLI</sequence>
<feature type="domain" description="DUF218" evidence="1">
    <location>
        <begin position="100"/>
        <end position="243"/>
    </location>
</feature>
<name>A0AAU7Q7G3_9GAMM</name>
<dbReference type="InterPro" id="IPR003848">
    <property type="entry name" value="DUF218"/>
</dbReference>
<dbReference type="Pfam" id="PF02698">
    <property type="entry name" value="DUF218"/>
    <property type="match status" value="1"/>
</dbReference>
<protein>
    <submittedName>
        <fullName evidence="2">YdcF family protein</fullName>
    </submittedName>
</protein>
<evidence type="ECO:0000259" key="1">
    <source>
        <dbReference type="Pfam" id="PF02698"/>
    </source>
</evidence>